<dbReference type="SUPFAM" id="SSF49464">
    <property type="entry name" value="Carboxypeptidase regulatory domain-like"/>
    <property type="match status" value="1"/>
</dbReference>
<organism evidence="9 10">
    <name type="scientific">Granulicella sibirica</name>
    <dbReference type="NCBI Taxonomy" id="2479048"/>
    <lineage>
        <taxon>Bacteria</taxon>
        <taxon>Pseudomonadati</taxon>
        <taxon>Acidobacteriota</taxon>
        <taxon>Terriglobia</taxon>
        <taxon>Terriglobales</taxon>
        <taxon>Acidobacteriaceae</taxon>
        <taxon>Granulicella</taxon>
    </lineage>
</organism>
<sequence>MRFCNALLTAACFVLLLALPLTAQTFDTSITGTVTDSSGAVLPGATVTVTSPSTGLTKTAVSGASGQYSVTYLTPGSYTVTIAATGFGSKVQKGLELQINQQAKFDTSLSISSQGQVVEITSQQPLIQAEDASLGAVIDSDRAVNLPLNGRRFNDLAILTPGVVVSNPDDHSSSTNGSTISSNGGRNIWGQINVDGVTMVNNRHAYVNAYPSVDAIDEFKVLTGNYSAEYGGGSGSIVNVQLKTGTNQFHGTVFEFIRNQAVDARNLFRVAPLAKNVLKQNQFGGTVGGPIFKDRTFFFASYEGLRSISETPSTANVLTAAQRNGDFSALTTPLRNPFTGGTYANNQIPVNAVAQNIVNTYMPLPNTTGSTNYSGASSGNLSVDQGILRLDHKFNDANQVFLHYIYADRNFPVTNINPNFHFTGTYPIHNVAFQYVHVFSPHIVNELRLGTDLEHVKQLSVRANTNFTAASIGINGFLVGGPNGRVLTPAEEGFPTLSISGYINVGDGTAASNLDDSRTYQLADNLTWTRGKHTIVFGADIRHVQDNATTNNTPYGSESFTGSITGNAAADFILGYPATSITPEGVPISKLRQWRTGAYVQDDWKLTPKLTLNIGLRHDLWVPPVDVNNVSRTLDFSGPTPVFTPAPGARLNNIWSVSDKDFEPRVGFAYSIDPTTVIRGAYGISFFGGQFDNINILQLNPPTAGSLTISNTTTNPIATISTPVPAALYPANPFYNATTLNASRTHPDLYLQTTNLAVSKQFYSNVLDITYVHVKGTHEDSSLTYFNSPQPGPGAIQARRPYPTFARIRMLDFSGASGYNALQVHFEHRMTHSLSFTGVYSWSHTIDNQGADVNGGGCECQNPRVIHEWANGLTDQRHTLTVGYVWKLPKLSDNQNAIARAFLNGWGLNGIAQVASGTPLFITQSTDAQNTDNGWERPNLVIGVNPRLNNRSVNGWFNTAAFTTSTYLTGYGTTPRNPFVGPATRNTNLALARNFTMPYNEGHHLELRLEAFNALNTPQFSNPGTSQGSSTFGKITSTKIDNRELQLGVKYLF</sequence>
<accession>A0A4Q0T3V3</accession>
<dbReference type="PANTHER" id="PTHR30069:SF46">
    <property type="entry name" value="OAR PROTEIN"/>
    <property type="match status" value="1"/>
</dbReference>
<evidence type="ECO:0000256" key="7">
    <source>
        <dbReference type="SAM" id="SignalP"/>
    </source>
</evidence>
<protein>
    <submittedName>
        <fullName evidence="9">Oar protein</fullName>
    </submittedName>
</protein>
<comment type="caution">
    <text evidence="9">The sequence shown here is derived from an EMBL/GenBank/DDBJ whole genome shotgun (WGS) entry which is preliminary data.</text>
</comment>
<evidence type="ECO:0000256" key="4">
    <source>
        <dbReference type="ARBA" id="ARBA00022692"/>
    </source>
</evidence>
<dbReference type="InterPro" id="IPR036942">
    <property type="entry name" value="Beta-barrel_TonB_sf"/>
</dbReference>
<keyword evidence="6" id="KW-0998">Cell outer membrane</keyword>
<gene>
    <name evidence="9" type="ORF">GRAN_1613</name>
</gene>
<keyword evidence="3" id="KW-1134">Transmembrane beta strand</keyword>
<reference evidence="9 10" key="1">
    <citation type="submission" date="2018-11" db="EMBL/GenBank/DDBJ databases">
        <authorList>
            <person name="Mardanov A.V."/>
            <person name="Ravin N.V."/>
            <person name="Dedysh S.N."/>
        </authorList>
    </citation>
    <scope>NUCLEOTIDE SEQUENCE [LARGE SCALE GENOMIC DNA]</scope>
    <source>
        <strain evidence="9 10">AF10</strain>
    </source>
</reference>
<dbReference type="EMBL" id="RDSM01000001">
    <property type="protein sequence ID" value="RXH58303.1"/>
    <property type="molecule type" value="Genomic_DNA"/>
</dbReference>
<evidence type="ECO:0000256" key="1">
    <source>
        <dbReference type="ARBA" id="ARBA00004571"/>
    </source>
</evidence>
<name>A0A4Q0T3V3_9BACT</name>
<dbReference type="GO" id="GO:0015344">
    <property type="term" value="F:siderophore uptake transmembrane transporter activity"/>
    <property type="evidence" value="ECO:0007669"/>
    <property type="project" value="TreeGrafter"/>
</dbReference>
<dbReference type="InterPro" id="IPR008969">
    <property type="entry name" value="CarboxyPept-like_regulatory"/>
</dbReference>
<keyword evidence="7" id="KW-0732">Signal</keyword>
<evidence type="ECO:0000256" key="3">
    <source>
        <dbReference type="ARBA" id="ARBA00022452"/>
    </source>
</evidence>
<evidence type="ECO:0000259" key="8">
    <source>
        <dbReference type="Pfam" id="PF25183"/>
    </source>
</evidence>
<dbReference type="Pfam" id="PF13620">
    <property type="entry name" value="CarboxypepD_reg"/>
    <property type="match status" value="1"/>
</dbReference>
<dbReference type="GO" id="GO:0009279">
    <property type="term" value="C:cell outer membrane"/>
    <property type="evidence" value="ECO:0007669"/>
    <property type="project" value="UniProtKB-SubCell"/>
</dbReference>
<keyword evidence="5" id="KW-0472">Membrane</keyword>
<dbReference type="Gene3D" id="2.60.40.1120">
    <property type="entry name" value="Carboxypeptidase-like, regulatory domain"/>
    <property type="match status" value="1"/>
</dbReference>
<keyword evidence="2" id="KW-0813">Transport</keyword>
<dbReference type="AlphaFoldDB" id="A0A4Q0T3V3"/>
<feature type="signal peptide" evidence="7">
    <location>
        <begin position="1"/>
        <end position="23"/>
    </location>
</feature>
<dbReference type="GO" id="GO:0044718">
    <property type="term" value="P:siderophore transmembrane transport"/>
    <property type="evidence" value="ECO:0007669"/>
    <property type="project" value="TreeGrafter"/>
</dbReference>
<feature type="domain" description="TonB-dependent transporter Oar-like beta-barrel" evidence="8">
    <location>
        <begin position="242"/>
        <end position="1046"/>
    </location>
</feature>
<evidence type="ECO:0000256" key="2">
    <source>
        <dbReference type="ARBA" id="ARBA00022448"/>
    </source>
</evidence>
<feature type="chain" id="PRO_5020738451" evidence="7">
    <location>
        <begin position="24"/>
        <end position="1053"/>
    </location>
</feature>
<evidence type="ECO:0000313" key="10">
    <source>
        <dbReference type="Proteomes" id="UP000289437"/>
    </source>
</evidence>
<dbReference type="PANTHER" id="PTHR30069">
    <property type="entry name" value="TONB-DEPENDENT OUTER MEMBRANE RECEPTOR"/>
    <property type="match status" value="1"/>
</dbReference>
<evidence type="ECO:0000256" key="5">
    <source>
        <dbReference type="ARBA" id="ARBA00023136"/>
    </source>
</evidence>
<dbReference type="Gene3D" id="2.170.130.10">
    <property type="entry name" value="TonB-dependent receptor, plug domain"/>
    <property type="match status" value="1"/>
</dbReference>
<comment type="subcellular location">
    <subcellularLocation>
        <location evidence="1">Cell outer membrane</location>
        <topology evidence="1">Multi-pass membrane protein</topology>
    </subcellularLocation>
</comment>
<proteinExistence type="predicted"/>
<dbReference type="Pfam" id="PF25183">
    <property type="entry name" value="OMP_b-brl_4"/>
    <property type="match status" value="1"/>
</dbReference>
<dbReference type="Proteomes" id="UP000289437">
    <property type="component" value="Unassembled WGS sequence"/>
</dbReference>
<dbReference type="InterPro" id="IPR037066">
    <property type="entry name" value="Plug_dom_sf"/>
</dbReference>
<evidence type="ECO:0000256" key="6">
    <source>
        <dbReference type="ARBA" id="ARBA00023237"/>
    </source>
</evidence>
<keyword evidence="10" id="KW-1185">Reference proteome</keyword>
<evidence type="ECO:0000313" key="9">
    <source>
        <dbReference type="EMBL" id="RXH58303.1"/>
    </source>
</evidence>
<dbReference type="OrthoDB" id="97893at2"/>
<dbReference type="Gene3D" id="2.40.170.20">
    <property type="entry name" value="TonB-dependent receptor, beta-barrel domain"/>
    <property type="match status" value="1"/>
</dbReference>
<reference evidence="10" key="2">
    <citation type="submission" date="2019-02" db="EMBL/GenBank/DDBJ databases">
        <title>Granulicella sibirica sp. nov., a psychrotolerant acidobacterium isolated from an organic soil layer in forested tundra, West Siberia.</title>
        <authorList>
            <person name="Oshkin I.Y."/>
            <person name="Kulichevskaya I.S."/>
            <person name="Rijpstra W.I.C."/>
            <person name="Sinninghe Damste J.S."/>
            <person name="Rakitin A.L."/>
            <person name="Ravin N.V."/>
            <person name="Dedysh S.N."/>
        </authorList>
    </citation>
    <scope>NUCLEOTIDE SEQUENCE [LARGE SCALE GENOMIC DNA]</scope>
    <source>
        <strain evidence="10">AF10</strain>
    </source>
</reference>
<keyword evidence="4" id="KW-0812">Transmembrane</keyword>
<dbReference type="InterPro" id="IPR039426">
    <property type="entry name" value="TonB-dep_rcpt-like"/>
</dbReference>
<dbReference type="SUPFAM" id="SSF56935">
    <property type="entry name" value="Porins"/>
    <property type="match status" value="1"/>
</dbReference>
<dbReference type="RefSeq" id="WP_128912323.1">
    <property type="nucleotide sequence ID" value="NZ_RDSM01000001.1"/>
</dbReference>
<dbReference type="InterPro" id="IPR057601">
    <property type="entry name" value="Oar-like_b-barrel"/>
</dbReference>